<proteinExistence type="predicted"/>
<dbReference type="EMBL" id="BPLR01018620">
    <property type="protein sequence ID" value="GIZ01044.1"/>
    <property type="molecule type" value="Genomic_DNA"/>
</dbReference>
<protein>
    <submittedName>
        <fullName evidence="1">Uncharacterized protein</fullName>
    </submittedName>
</protein>
<comment type="caution">
    <text evidence="1">The sequence shown here is derived from an EMBL/GenBank/DDBJ whole genome shotgun (WGS) entry which is preliminary data.</text>
</comment>
<dbReference type="Proteomes" id="UP001054945">
    <property type="component" value="Unassembled WGS sequence"/>
</dbReference>
<accession>A0AAV4Y4G4</accession>
<organism evidence="1 2">
    <name type="scientific">Caerostris extrusa</name>
    <name type="common">Bark spider</name>
    <name type="synonym">Caerostris bankana</name>
    <dbReference type="NCBI Taxonomy" id="172846"/>
    <lineage>
        <taxon>Eukaryota</taxon>
        <taxon>Metazoa</taxon>
        <taxon>Ecdysozoa</taxon>
        <taxon>Arthropoda</taxon>
        <taxon>Chelicerata</taxon>
        <taxon>Arachnida</taxon>
        <taxon>Araneae</taxon>
        <taxon>Araneomorphae</taxon>
        <taxon>Entelegynae</taxon>
        <taxon>Araneoidea</taxon>
        <taxon>Araneidae</taxon>
        <taxon>Caerostris</taxon>
    </lineage>
</organism>
<evidence type="ECO:0000313" key="1">
    <source>
        <dbReference type="EMBL" id="GIZ01044.1"/>
    </source>
</evidence>
<gene>
    <name evidence="1" type="ORF">CEXT_531361</name>
</gene>
<evidence type="ECO:0000313" key="2">
    <source>
        <dbReference type="Proteomes" id="UP001054945"/>
    </source>
</evidence>
<reference evidence="1 2" key="1">
    <citation type="submission" date="2021-06" db="EMBL/GenBank/DDBJ databases">
        <title>Caerostris extrusa draft genome.</title>
        <authorList>
            <person name="Kono N."/>
            <person name="Arakawa K."/>
        </authorList>
    </citation>
    <scope>NUCLEOTIDE SEQUENCE [LARGE SCALE GENOMIC DNA]</scope>
</reference>
<name>A0AAV4Y4G4_CAEEX</name>
<keyword evidence="2" id="KW-1185">Reference proteome</keyword>
<dbReference type="AlphaFoldDB" id="A0AAV4Y4G4"/>
<sequence>MSRLTAARLWRSLGKRENEERDFPGSVGLKRENGYRFALCGETLKQASIIFCIHGRLVCPVTTTPLQGTGTQQTPKFTRSTTILEMGTKEEDAFPSPTKKARRRSMERFDDCYFPTLLWVSCLSRGRTCRLITRAL</sequence>